<evidence type="ECO:0000313" key="4">
    <source>
        <dbReference type="Proteomes" id="UP000076476"/>
    </source>
</evidence>
<evidence type="ECO:0000256" key="1">
    <source>
        <dbReference type="SAM" id="Phobius"/>
    </source>
</evidence>
<dbReference type="OrthoDB" id="7205479at2"/>
<proteinExistence type="predicted"/>
<dbReference type="PANTHER" id="PTHR37309:SF1">
    <property type="entry name" value="SLR0284 PROTEIN"/>
    <property type="match status" value="1"/>
</dbReference>
<keyword evidence="1" id="KW-1133">Transmembrane helix</keyword>
<feature type="transmembrane region" description="Helical" evidence="1">
    <location>
        <begin position="55"/>
        <end position="79"/>
    </location>
</feature>
<accession>A0A165WJY1</accession>
<dbReference type="PANTHER" id="PTHR37309">
    <property type="entry name" value="SLR0284 PROTEIN"/>
    <property type="match status" value="1"/>
</dbReference>
<evidence type="ECO:0000313" key="3">
    <source>
        <dbReference type="EMBL" id="KZN95048.1"/>
    </source>
</evidence>
<dbReference type="RefSeq" id="WP_063389178.1">
    <property type="nucleotide sequence ID" value="NZ_CP017703.1"/>
</dbReference>
<dbReference type="GeneID" id="301125011"/>
<evidence type="ECO:0000313" key="2">
    <source>
        <dbReference type="EMBL" id="ASS90267.1"/>
    </source>
</evidence>
<gene>
    <name evidence="2" type="ORF">AP3564_08505</name>
    <name evidence="3" type="ORF">AZI98_15580</name>
</gene>
<keyword evidence="4" id="KW-1185">Reference proteome</keyword>
<reference evidence="2 5" key="2">
    <citation type="submission" date="2016-10" db="EMBL/GenBank/DDBJ databases">
        <title>The whole genome sequencing and assembly of Aeribacillus pallidus KCTC3564 strain.</title>
        <authorList>
            <person name="Lee Y.-J."/>
            <person name="Park M.-K."/>
            <person name="Yi H."/>
            <person name="Bahn Y.-S."/>
            <person name="Kim J.F."/>
            <person name="Lee D.-W."/>
        </authorList>
    </citation>
    <scope>NUCLEOTIDE SEQUENCE [LARGE SCALE GENOMIC DNA]</scope>
    <source>
        <strain evidence="2 5">KCTC3564</strain>
    </source>
</reference>
<protein>
    <submittedName>
        <fullName evidence="3">Uncharacterized protein</fullName>
    </submittedName>
</protein>
<dbReference type="Pfam" id="PF04020">
    <property type="entry name" value="Phage_holin_4_2"/>
    <property type="match status" value="1"/>
</dbReference>
<dbReference type="Proteomes" id="UP000076476">
    <property type="component" value="Unassembled WGS sequence"/>
</dbReference>
<reference evidence="3 4" key="1">
    <citation type="submission" date="2016-04" db="EMBL/GenBank/DDBJ databases">
        <title>Draft genome sequence of Aeribacillus pallidus 8m3 from petroleum reservoir.</title>
        <authorList>
            <person name="Poltaraus A.B."/>
            <person name="Nazina T.N."/>
            <person name="Tourova T.P."/>
            <person name="Malakho S.M."/>
            <person name="Korshunova A.V."/>
            <person name="Sokolova D.S."/>
        </authorList>
    </citation>
    <scope>NUCLEOTIDE SEQUENCE [LARGE SCALE GENOMIC DNA]</scope>
    <source>
        <strain evidence="3 4">8m3</strain>
    </source>
</reference>
<keyword evidence="1" id="KW-0472">Membrane</keyword>
<evidence type="ECO:0000313" key="5">
    <source>
        <dbReference type="Proteomes" id="UP000214606"/>
    </source>
</evidence>
<dbReference type="KEGG" id="apak:AP3564_08505"/>
<dbReference type="STRING" id="33936.AZI98_15580"/>
<feature type="transmembrane region" description="Helical" evidence="1">
    <location>
        <begin position="29"/>
        <end position="48"/>
    </location>
</feature>
<dbReference type="InterPro" id="IPR007165">
    <property type="entry name" value="Phage_holin_4_2"/>
</dbReference>
<dbReference type="AlphaFoldDB" id="A0A165WJY1"/>
<feature type="transmembrane region" description="Helical" evidence="1">
    <location>
        <begin position="91"/>
        <end position="113"/>
    </location>
</feature>
<sequence>MFIRWLTSILLNALILIVVAGFFDSFYLSGVGAAIVASMILSVLNVFVKPFLILLTLPITVFTLGTFLFVINAVTLMIAQAIMGDAFNIDGFGTALLASIFISFLNLLIQLVFMNRFKD</sequence>
<name>A0A165WJY1_9BACI</name>
<feature type="transmembrane region" description="Helical" evidence="1">
    <location>
        <begin position="5"/>
        <end position="23"/>
    </location>
</feature>
<dbReference type="EMBL" id="LWBR01000065">
    <property type="protein sequence ID" value="KZN95048.1"/>
    <property type="molecule type" value="Genomic_DNA"/>
</dbReference>
<dbReference type="Proteomes" id="UP000214606">
    <property type="component" value="Chromosome"/>
</dbReference>
<organism evidence="3 4">
    <name type="scientific">Aeribacillus pallidus</name>
    <dbReference type="NCBI Taxonomy" id="33936"/>
    <lineage>
        <taxon>Bacteria</taxon>
        <taxon>Bacillati</taxon>
        <taxon>Bacillota</taxon>
        <taxon>Bacilli</taxon>
        <taxon>Bacillales</taxon>
        <taxon>Bacillaceae</taxon>
        <taxon>Aeribacillus</taxon>
    </lineage>
</organism>
<keyword evidence="1" id="KW-0812">Transmembrane</keyword>
<accession>A0A163ZLW8</accession>
<dbReference type="EMBL" id="CP017703">
    <property type="protein sequence ID" value="ASS90267.1"/>
    <property type="molecule type" value="Genomic_DNA"/>
</dbReference>